<keyword evidence="1" id="KW-0175">Coiled coil</keyword>
<dbReference type="RefSeq" id="WP_271656168.1">
    <property type="nucleotide sequence ID" value="NZ_JAIVFG010000003.1"/>
</dbReference>
<dbReference type="Proteomes" id="UP001144050">
    <property type="component" value="Unassembled WGS sequence"/>
</dbReference>
<reference evidence="2" key="1">
    <citation type="submission" date="2021-09" db="EMBL/GenBank/DDBJ databases">
        <title>Genomic analysis of Ralstonia spp.</title>
        <authorList>
            <person name="Aburjaile F."/>
            <person name="Ariute J.C."/>
            <person name="Pais A.K.L."/>
            <person name="Albuquerque G.M.R."/>
            <person name="Silva A.M.F."/>
            <person name="Brenig B."/>
            <person name="Azevedo V."/>
            <person name="Matiuzzi M."/>
            <person name="Ramos R."/>
            <person name="Goes-Neto A."/>
            <person name="Soares S."/>
            <person name="Iseppon A.M.B."/>
            <person name="Souza E."/>
            <person name="Gama M."/>
        </authorList>
    </citation>
    <scope>NUCLEOTIDE SEQUENCE</scope>
    <source>
        <strain evidence="2">CCRMRs91</strain>
    </source>
</reference>
<feature type="coiled-coil region" evidence="1">
    <location>
        <begin position="1"/>
        <end position="28"/>
    </location>
</feature>
<dbReference type="EMBL" id="JAIVFG010000003">
    <property type="protein sequence ID" value="MDB0569810.1"/>
    <property type="molecule type" value="Genomic_DNA"/>
</dbReference>
<protein>
    <submittedName>
        <fullName evidence="2">Uncharacterized protein</fullName>
    </submittedName>
</protein>
<comment type="caution">
    <text evidence="2">The sequence shown here is derived from an EMBL/GenBank/DDBJ whole genome shotgun (WGS) entry which is preliminary data.</text>
</comment>
<organism evidence="2 3">
    <name type="scientific">Ralstonia solanacearum</name>
    <name type="common">Pseudomonas solanacearum</name>
    <dbReference type="NCBI Taxonomy" id="305"/>
    <lineage>
        <taxon>Bacteria</taxon>
        <taxon>Pseudomonadati</taxon>
        <taxon>Pseudomonadota</taxon>
        <taxon>Betaproteobacteria</taxon>
        <taxon>Burkholderiales</taxon>
        <taxon>Burkholderiaceae</taxon>
        <taxon>Ralstonia</taxon>
        <taxon>Ralstonia solanacearum species complex</taxon>
    </lineage>
</organism>
<dbReference type="AlphaFoldDB" id="A0AAW5ZJJ5"/>
<proteinExistence type="predicted"/>
<gene>
    <name evidence="2" type="ORF">LBW59_03355</name>
</gene>
<accession>A0AAW5ZJJ5</accession>
<sequence>MNNQTEEIERLKAENEELRAKIWLLERDVSVLGPENARLHKAQVAALTEIARLRAPKQKGRRGRPRKDLTGTYEESLVRTAMEIVTRSMWGGGKRLSEREAAVAADKTLRDTAAKLQNAGLPGTFIGISPTYPTDEASIYSAFRRGKRKMGLSRARQTKK</sequence>
<evidence type="ECO:0000256" key="1">
    <source>
        <dbReference type="SAM" id="Coils"/>
    </source>
</evidence>
<evidence type="ECO:0000313" key="3">
    <source>
        <dbReference type="Proteomes" id="UP001144050"/>
    </source>
</evidence>
<name>A0AAW5ZJJ5_RALSL</name>
<evidence type="ECO:0000313" key="2">
    <source>
        <dbReference type="EMBL" id="MDB0569810.1"/>
    </source>
</evidence>